<sequence length="30" mass="3865">MQHARLFWHLWYVFQHIPCVFCVWNMVQIM</sequence>
<evidence type="ECO:0000313" key="2">
    <source>
        <dbReference type="EMBL" id="RTG87223.1"/>
    </source>
</evidence>
<comment type="caution">
    <text evidence="2">The sequence shown here is derived from an EMBL/GenBank/DDBJ whole genome shotgun (WGS) entry which is preliminary data.</text>
</comment>
<proteinExistence type="predicted"/>
<accession>A0A430QHS1</accession>
<name>A0A430QHS1_SCHBO</name>
<evidence type="ECO:0000313" key="3">
    <source>
        <dbReference type="Proteomes" id="UP000290809"/>
    </source>
</evidence>
<evidence type="ECO:0000256" key="1">
    <source>
        <dbReference type="SAM" id="Phobius"/>
    </source>
</evidence>
<feature type="transmembrane region" description="Helical" evidence="1">
    <location>
        <begin position="6"/>
        <end position="27"/>
    </location>
</feature>
<dbReference type="AlphaFoldDB" id="A0A430QHS1"/>
<reference evidence="2 3" key="1">
    <citation type="journal article" date="2019" name="PLoS Pathog.">
        <title>Genome sequence of the bovine parasite Schistosoma bovis Tanzania.</title>
        <authorList>
            <person name="Oey H."/>
            <person name="Zakrzewski M."/>
            <person name="Gobert G."/>
            <person name="Gravermann K."/>
            <person name="Stoye J."/>
            <person name="Jones M."/>
            <person name="Mcmanus D."/>
            <person name="Krause L."/>
        </authorList>
    </citation>
    <scope>NUCLEOTIDE SEQUENCE [LARGE SCALE GENOMIC DNA]</scope>
    <source>
        <strain evidence="2 3">TAN1997</strain>
    </source>
</reference>
<keyword evidence="1" id="KW-1133">Transmembrane helix</keyword>
<gene>
    <name evidence="2" type="ORF">DC041_0010254</name>
</gene>
<dbReference type="Proteomes" id="UP000290809">
    <property type="component" value="Unassembled WGS sequence"/>
</dbReference>
<keyword evidence="1" id="KW-0812">Transmembrane</keyword>
<organism evidence="2 3">
    <name type="scientific">Schistosoma bovis</name>
    <name type="common">Blood fluke</name>
    <dbReference type="NCBI Taxonomy" id="6184"/>
    <lineage>
        <taxon>Eukaryota</taxon>
        <taxon>Metazoa</taxon>
        <taxon>Spiralia</taxon>
        <taxon>Lophotrochozoa</taxon>
        <taxon>Platyhelminthes</taxon>
        <taxon>Trematoda</taxon>
        <taxon>Digenea</taxon>
        <taxon>Strigeidida</taxon>
        <taxon>Schistosomatoidea</taxon>
        <taxon>Schistosomatidae</taxon>
        <taxon>Schistosoma</taxon>
    </lineage>
</organism>
<keyword evidence="1" id="KW-0472">Membrane</keyword>
<protein>
    <submittedName>
        <fullName evidence="2">Uncharacterized protein</fullName>
    </submittedName>
</protein>
<dbReference type="EMBL" id="QMKO01001706">
    <property type="protein sequence ID" value="RTG87223.1"/>
    <property type="molecule type" value="Genomic_DNA"/>
</dbReference>
<keyword evidence="3" id="KW-1185">Reference proteome</keyword>